<protein>
    <submittedName>
        <fullName evidence="2">Uncharacterized protein</fullName>
    </submittedName>
</protein>
<evidence type="ECO:0000256" key="1">
    <source>
        <dbReference type="SAM" id="Coils"/>
    </source>
</evidence>
<gene>
    <name evidence="2" type="ORF">B9G39_01495</name>
</gene>
<feature type="coiled-coil region" evidence="1">
    <location>
        <begin position="571"/>
        <end position="633"/>
    </location>
</feature>
<reference evidence="2 3" key="1">
    <citation type="submission" date="2017-04" db="EMBL/GenBank/DDBJ databases">
        <title>Draft genome sequence of Zooshikella ganghwensis VG4 isolated from Red Sea sediments.</title>
        <authorList>
            <person name="Rehman Z."/>
            <person name="Alam I."/>
            <person name="Kamau A."/>
            <person name="Bajic V."/>
            <person name="Leiknes T."/>
        </authorList>
    </citation>
    <scope>NUCLEOTIDE SEQUENCE [LARGE SCALE GENOMIC DNA]</scope>
    <source>
        <strain evidence="2 3">VG4</strain>
    </source>
</reference>
<dbReference type="EMBL" id="NDXW01000001">
    <property type="protein sequence ID" value="RDH42225.1"/>
    <property type="molecule type" value="Genomic_DNA"/>
</dbReference>
<evidence type="ECO:0000313" key="3">
    <source>
        <dbReference type="Proteomes" id="UP000257039"/>
    </source>
</evidence>
<comment type="caution">
    <text evidence="2">The sequence shown here is derived from an EMBL/GenBank/DDBJ whole genome shotgun (WGS) entry which is preliminary data.</text>
</comment>
<accession>A0A4P9VGF5</accession>
<name>A0A4P9VGF5_9GAMM</name>
<dbReference type="AlphaFoldDB" id="A0A4P9VGF5"/>
<dbReference type="RefSeq" id="WP_094785761.1">
    <property type="nucleotide sequence ID" value="NZ_NDXW01000001.1"/>
</dbReference>
<proteinExistence type="predicted"/>
<keyword evidence="1" id="KW-0175">Coiled coil</keyword>
<evidence type="ECO:0000313" key="2">
    <source>
        <dbReference type="EMBL" id="RDH42225.1"/>
    </source>
</evidence>
<sequence>MARIVPWFQGADVGCYTDCVNENSRDHVLSIINYWRKLALFSGSELDQKILQNSSLQAITLDMLLSSDFKLPWLLKEQCLHQSQRGYTLLLLPYEKSYLFNKVSEIFSCADTSLDRFIRREHGMFDGINCYASCQLTGNGQLASPYLQVSTQPWACGQLRSILVNEFQWDAFEKADQDLLDGLSTWYDQASGVLDNTHLLSLVRLLQQWAGVAPTGKYVVYLVPKVQLPRLSRAYAYSSTNKPISIAYDPQLATLTEIYTHVRKRYNHQPFLDYFGQVDSAPYSAVRLEEKAGNEHTEVLGEVLRNRARGLRKSSHIDDPALQPILTRVLDGKLKENLFCISSVINTEGFSLWQDTVADILVRKAKVLSEFASARNTITHTKQVVFNGQTYSIAGFDRRILSNHTLMTANLPSLDEVKLHWLKQLLPGKICRENGVGELLEFYGIKGISACELLVDAAELGYDLEAVDSFKTSKINFLQKNSECQSLSHNIHSLFKLYEKLGQETLHYETKNNNDLSQKQEQYQSVVKSLQQITKELEECFSYIRWLKQQLIITEQQAPSYLSRIYNPKAWKDYRDKLDELQQQLLNSEKQATDLEKQKRLVQLRYDALAPEMSKINIKLETQKLQKKQLKEDYITLFAALAGCELDCNLEVLPDPRDIQESLCQQYNTKHTALYLAALQLHAAWINELVEHELVANNLLLINAIKKGYAEVIQPEVFTAVWQLLGVLNPVLVTPHNNIDSLLLYLRRGEIDWLLVNHGESFSPAVAASAIWCSRSIVLLGNPFEATPMQAIPAELHHVLGLNTVGADYVCWSPQSVSAYSIANRYSRENKQVVYKNDSDEYCLSMPLQRVGYFLEELQCFWRESLPSWFKLQCFSQSEKAKPFGQSMWIHLEDHFDERKYFALQQKLVLQFVVAHYLEEQQLPDMYIVCQGQNEVEILQKWIAEPLLWHQYLSRQEISLSTEKLDEWAKQYICSLQTAHQCQSEFLVLLIPINGLFEDWLQEYPNFLLSLVEQTSQAIYFLGPHHLAEKNDQLCLLQQQLAVRKLPPAFYDEVLDDYPDEAKQMA</sequence>
<keyword evidence="3" id="KW-1185">Reference proteome</keyword>
<organism evidence="2 3">
    <name type="scientific">Zooshikella ganghwensis</name>
    <dbReference type="NCBI Taxonomy" id="202772"/>
    <lineage>
        <taxon>Bacteria</taxon>
        <taxon>Pseudomonadati</taxon>
        <taxon>Pseudomonadota</taxon>
        <taxon>Gammaproteobacteria</taxon>
        <taxon>Oceanospirillales</taxon>
        <taxon>Zooshikellaceae</taxon>
        <taxon>Zooshikella</taxon>
    </lineage>
</organism>
<dbReference type="Proteomes" id="UP000257039">
    <property type="component" value="Unassembled WGS sequence"/>
</dbReference>